<gene>
    <name evidence="3" type="ORF">GCM10009030_36720</name>
</gene>
<reference evidence="3" key="2">
    <citation type="submission" date="2020-09" db="EMBL/GenBank/DDBJ databases">
        <authorList>
            <person name="Sun Q."/>
            <person name="Ohkuma M."/>
        </authorList>
    </citation>
    <scope>NUCLEOTIDE SEQUENCE</scope>
    <source>
        <strain evidence="3">JCM 17820</strain>
    </source>
</reference>
<name>A0A830GS18_9EURY</name>
<reference evidence="3" key="1">
    <citation type="journal article" date="2014" name="Int. J. Syst. Evol. Microbiol.">
        <title>Complete genome sequence of Corynebacterium casei LMG S-19264T (=DSM 44701T), isolated from a smear-ripened cheese.</title>
        <authorList>
            <consortium name="US DOE Joint Genome Institute (JGI-PGF)"/>
            <person name="Walter F."/>
            <person name="Albersmeier A."/>
            <person name="Kalinowski J."/>
            <person name="Ruckert C."/>
        </authorList>
    </citation>
    <scope>NUCLEOTIDE SEQUENCE</scope>
    <source>
        <strain evidence="3">JCM 17820</strain>
    </source>
</reference>
<feature type="transmembrane region" description="Helical" evidence="2">
    <location>
        <begin position="33"/>
        <end position="51"/>
    </location>
</feature>
<organism evidence="3 4">
    <name type="scientific">Haloarcula pellucida</name>
    <dbReference type="NCBI Taxonomy" id="1427151"/>
    <lineage>
        <taxon>Archaea</taxon>
        <taxon>Methanobacteriati</taxon>
        <taxon>Methanobacteriota</taxon>
        <taxon>Stenosarchaea group</taxon>
        <taxon>Halobacteria</taxon>
        <taxon>Halobacteriales</taxon>
        <taxon>Haloarculaceae</taxon>
        <taxon>Haloarcula</taxon>
    </lineage>
</organism>
<evidence type="ECO:0000256" key="1">
    <source>
        <dbReference type="SAM" id="MobiDB-lite"/>
    </source>
</evidence>
<protein>
    <submittedName>
        <fullName evidence="3">Uncharacterized protein</fullName>
    </submittedName>
</protein>
<dbReference type="RefSeq" id="WP_189001531.1">
    <property type="nucleotide sequence ID" value="NZ_BMOU01000007.1"/>
</dbReference>
<keyword evidence="2" id="KW-0812">Transmembrane</keyword>
<proteinExistence type="predicted"/>
<accession>A0A830GS18</accession>
<dbReference type="AlphaFoldDB" id="A0A830GS18"/>
<evidence type="ECO:0000256" key="2">
    <source>
        <dbReference type="SAM" id="Phobius"/>
    </source>
</evidence>
<feature type="compositionally biased region" description="Basic and acidic residues" evidence="1">
    <location>
        <begin position="90"/>
        <end position="105"/>
    </location>
</feature>
<keyword evidence="2" id="KW-1133">Transmembrane helix</keyword>
<evidence type="ECO:0000313" key="4">
    <source>
        <dbReference type="Proteomes" id="UP000605784"/>
    </source>
</evidence>
<keyword evidence="4" id="KW-1185">Reference proteome</keyword>
<evidence type="ECO:0000313" key="3">
    <source>
        <dbReference type="EMBL" id="GGO02315.1"/>
    </source>
</evidence>
<dbReference type="Proteomes" id="UP000605784">
    <property type="component" value="Unassembled WGS sequence"/>
</dbReference>
<sequence>MDRRGIAETVGAALVSGGLAVVGLWLFADYVDWVLVVGLVACVAIATAANYRARTGHAENVAAEAPAETADNYEGHTQTATGDGGTVSDDWTRDGPADAESDRVQ</sequence>
<feature type="transmembrane region" description="Helical" evidence="2">
    <location>
        <begin position="7"/>
        <end position="27"/>
    </location>
</feature>
<dbReference type="EMBL" id="BMOU01000007">
    <property type="protein sequence ID" value="GGO02315.1"/>
    <property type="molecule type" value="Genomic_DNA"/>
</dbReference>
<keyword evidence="2" id="KW-0472">Membrane</keyword>
<comment type="caution">
    <text evidence="3">The sequence shown here is derived from an EMBL/GenBank/DDBJ whole genome shotgun (WGS) entry which is preliminary data.</text>
</comment>
<feature type="region of interest" description="Disordered" evidence="1">
    <location>
        <begin position="62"/>
        <end position="105"/>
    </location>
</feature>